<accession>A0A9N9JSG2</accession>
<gene>
    <name evidence="1" type="ORF">RFULGI_LOCUS16840</name>
</gene>
<dbReference type="Proteomes" id="UP000789396">
    <property type="component" value="Unassembled WGS sequence"/>
</dbReference>
<feature type="non-terminal residue" evidence="1">
    <location>
        <position position="1"/>
    </location>
</feature>
<sequence length="100" mass="11933">FQLDRSLIFTIRYEKNNQNELKDHNKYEKFSSQCIYISANLLNNENKPVQDLQNYINLCPLDAYESQVQTQDKSQVLILYESQIPIQRNSQILMQFKNTK</sequence>
<proteinExistence type="predicted"/>
<reference evidence="1" key="1">
    <citation type="submission" date="2021-06" db="EMBL/GenBank/DDBJ databases">
        <authorList>
            <person name="Kallberg Y."/>
            <person name="Tangrot J."/>
            <person name="Rosling A."/>
        </authorList>
    </citation>
    <scope>NUCLEOTIDE SEQUENCE</scope>
    <source>
        <strain evidence="1">IN212</strain>
    </source>
</reference>
<dbReference type="EMBL" id="CAJVPZ010062369">
    <property type="protein sequence ID" value="CAG8792068.1"/>
    <property type="molecule type" value="Genomic_DNA"/>
</dbReference>
<dbReference type="OrthoDB" id="2449280at2759"/>
<keyword evidence="2" id="KW-1185">Reference proteome</keyword>
<organism evidence="1 2">
    <name type="scientific">Racocetra fulgida</name>
    <dbReference type="NCBI Taxonomy" id="60492"/>
    <lineage>
        <taxon>Eukaryota</taxon>
        <taxon>Fungi</taxon>
        <taxon>Fungi incertae sedis</taxon>
        <taxon>Mucoromycota</taxon>
        <taxon>Glomeromycotina</taxon>
        <taxon>Glomeromycetes</taxon>
        <taxon>Diversisporales</taxon>
        <taxon>Gigasporaceae</taxon>
        <taxon>Racocetra</taxon>
    </lineage>
</organism>
<feature type="non-terminal residue" evidence="1">
    <location>
        <position position="100"/>
    </location>
</feature>
<evidence type="ECO:0000313" key="2">
    <source>
        <dbReference type="Proteomes" id="UP000789396"/>
    </source>
</evidence>
<protein>
    <submittedName>
        <fullName evidence="1">10127_t:CDS:1</fullName>
    </submittedName>
</protein>
<dbReference type="AlphaFoldDB" id="A0A9N9JSG2"/>
<evidence type="ECO:0000313" key="1">
    <source>
        <dbReference type="EMBL" id="CAG8792068.1"/>
    </source>
</evidence>
<comment type="caution">
    <text evidence="1">The sequence shown here is derived from an EMBL/GenBank/DDBJ whole genome shotgun (WGS) entry which is preliminary data.</text>
</comment>
<name>A0A9N9JSG2_9GLOM</name>